<dbReference type="EMBL" id="JACKWY010000012">
    <property type="protein sequence ID" value="MBB6716227.1"/>
    <property type="molecule type" value="Genomic_DNA"/>
</dbReference>
<evidence type="ECO:0000313" key="1">
    <source>
        <dbReference type="EMBL" id="MBB6716227.1"/>
    </source>
</evidence>
<dbReference type="AlphaFoldDB" id="A0A7X0SH07"/>
<organism evidence="1 2">
    <name type="scientific">Clostridium gasigenes</name>
    <dbReference type="NCBI Taxonomy" id="94869"/>
    <lineage>
        <taxon>Bacteria</taxon>
        <taxon>Bacillati</taxon>
        <taxon>Bacillota</taxon>
        <taxon>Clostridia</taxon>
        <taxon>Eubacteriales</taxon>
        <taxon>Clostridiaceae</taxon>
        <taxon>Clostridium</taxon>
    </lineage>
</organism>
<comment type="caution">
    <text evidence="1">The sequence shown here is derived from an EMBL/GenBank/DDBJ whole genome shotgun (WGS) entry which is preliminary data.</text>
</comment>
<accession>A0A7X0SH07</accession>
<sequence length="110" mass="13370">MNQIDVYPHEVYASVLLDENKEIINWKVSCNYWNEPAESRMTYAMFNKIEKLTTEYMEFQVWNRQEHNEVFTIHAKDWLRNFKISKDYIGCKPYEDEPNSIAEIYKCVPY</sequence>
<gene>
    <name evidence="1" type="ORF">H7E68_16095</name>
</gene>
<protein>
    <submittedName>
        <fullName evidence="1">Uncharacterized protein</fullName>
    </submittedName>
</protein>
<proteinExistence type="predicted"/>
<evidence type="ECO:0000313" key="2">
    <source>
        <dbReference type="Proteomes" id="UP000585258"/>
    </source>
</evidence>
<reference evidence="1 2" key="1">
    <citation type="submission" date="2020-08" db="EMBL/GenBank/DDBJ databases">
        <title>Clostridia isolated from Swiss meat.</title>
        <authorList>
            <person name="Wambui J."/>
            <person name="Stevens M.J.A."/>
            <person name="Stephan R."/>
        </authorList>
    </citation>
    <scope>NUCLEOTIDE SEQUENCE [LARGE SCALE GENOMIC DNA]</scope>
    <source>
        <strain evidence="1 2">CM001</strain>
    </source>
</reference>
<dbReference type="RefSeq" id="WP_185165294.1">
    <property type="nucleotide sequence ID" value="NZ_JACKWY010000012.1"/>
</dbReference>
<dbReference type="Proteomes" id="UP000585258">
    <property type="component" value="Unassembled WGS sequence"/>
</dbReference>
<name>A0A7X0SH07_9CLOT</name>